<gene>
    <name evidence="1" type="ORF">RHODO2019_03050</name>
</gene>
<keyword evidence="2" id="KW-1185">Reference proteome</keyword>
<evidence type="ECO:0008006" key="3">
    <source>
        <dbReference type="Google" id="ProtNLM"/>
    </source>
</evidence>
<dbReference type="RefSeq" id="WP_265383572.1">
    <property type="nucleotide sequence ID" value="NZ_CP110615.1"/>
</dbReference>
<evidence type="ECO:0000313" key="1">
    <source>
        <dbReference type="EMBL" id="UZJ25467.1"/>
    </source>
</evidence>
<accession>A0ABY6P1E0</accession>
<dbReference type="Proteomes" id="UP001164965">
    <property type="component" value="Chromosome"/>
</dbReference>
<dbReference type="EMBL" id="CP110615">
    <property type="protein sequence ID" value="UZJ25467.1"/>
    <property type="molecule type" value="Genomic_DNA"/>
</dbReference>
<sequence>MRTRVLLVAAGVELTLGAGGADALPANHGAHPRVVADNDRGMWVWDEADPVEVVAFALSHRVGRLFLAIPGEVTSSPSVLARAQKTIVAAHAVGIEVDALGGDPGWVDNEGWVLENWLTPALSVGFDGIHVDIEPYANPSRVTDRAGTTTRYLHLLAALAAMSAEGGRRPVEADVPFWFNTIVDGAGGQLDTAVLARVSSVAIMAYRNTATGPDGTLVLAGPTLNAARSVGKKARIGQETRYLGPSPGEVRQTFFGQTNTQLETQLGVIDSVERTNPAYLGIAVHDHTGWAAISPGPT</sequence>
<organism evidence="1 2">
    <name type="scientific">Rhodococcus antarcticus</name>
    <dbReference type="NCBI Taxonomy" id="2987751"/>
    <lineage>
        <taxon>Bacteria</taxon>
        <taxon>Bacillati</taxon>
        <taxon>Actinomycetota</taxon>
        <taxon>Actinomycetes</taxon>
        <taxon>Mycobacteriales</taxon>
        <taxon>Nocardiaceae</taxon>
        <taxon>Rhodococcus</taxon>
    </lineage>
</organism>
<proteinExistence type="predicted"/>
<protein>
    <recommendedName>
        <fullName evidence="3">Glycosyl hydrolase family 18 (Putative chitinase)</fullName>
    </recommendedName>
</protein>
<evidence type="ECO:0000313" key="2">
    <source>
        <dbReference type="Proteomes" id="UP001164965"/>
    </source>
</evidence>
<name>A0ABY6P1E0_9NOCA</name>
<reference evidence="1" key="1">
    <citation type="submission" date="2022-10" db="EMBL/GenBank/DDBJ databases">
        <title>Rhodococcus sp.75.</title>
        <authorList>
            <person name="Sun M."/>
        </authorList>
    </citation>
    <scope>NUCLEOTIDE SEQUENCE</scope>
    <source>
        <strain evidence="1">75</strain>
    </source>
</reference>